<gene>
    <name evidence="1" type="ORF">LOC62_04G005330</name>
</gene>
<dbReference type="Proteomes" id="UP000827549">
    <property type="component" value="Chromosome 4"/>
</dbReference>
<dbReference type="RefSeq" id="XP_062627843.1">
    <property type="nucleotide sequence ID" value="XM_062771859.1"/>
</dbReference>
<dbReference type="GeneID" id="87808559"/>
<dbReference type="EMBL" id="CP086717">
    <property type="protein sequence ID" value="WOO81811.1"/>
    <property type="molecule type" value="Genomic_DNA"/>
</dbReference>
<accession>A0AAF0YC96</accession>
<protein>
    <submittedName>
        <fullName evidence="1">Uncharacterized protein</fullName>
    </submittedName>
</protein>
<evidence type="ECO:0000313" key="2">
    <source>
        <dbReference type="Proteomes" id="UP000827549"/>
    </source>
</evidence>
<dbReference type="AlphaFoldDB" id="A0AAF0YC96"/>
<proteinExistence type="predicted"/>
<reference evidence="1" key="1">
    <citation type="submission" date="2023-10" db="EMBL/GenBank/DDBJ databases">
        <authorList>
            <person name="Noh H."/>
        </authorList>
    </citation>
    <scope>NUCLEOTIDE SEQUENCE</scope>
    <source>
        <strain evidence="1">DUCC4014</strain>
    </source>
</reference>
<keyword evidence="2" id="KW-1185">Reference proteome</keyword>
<name>A0AAF0YC96_9TREE</name>
<evidence type="ECO:0000313" key="1">
    <source>
        <dbReference type="EMBL" id="WOO81811.1"/>
    </source>
</evidence>
<organism evidence="1 2">
    <name type="scientific">Vanrija pseudolonga</name>
    <dbReference type="NCBI Taxonomy" id="143232"/>
    <lineage>
        <taxon>Eukaryota</taxon>
        <taxon>Fungi</taxon>
        <taxon>Dikarya</taxon>
        <taxon>Basidiomycota</taxon>
        <taxon>Agaricomycotina</taxon>
        <taxon>Tremellomycetes</taxon>
        <taxon>Trichosporonales</taxon>
        <taxon>Trichosporonaceae</taxon>
        <taxon>Vanrija</taxon>
    </lineage>
</organism>
<sequence>MSLDHTAYPALIDTIISHAGVPALAALRATSKAFKSRIDAYLLAHAELYYFPVTRTAPELRHAVPGLTLPLNTPIPVLSELPRLPFAPEAVTTLDVVLPLSVRRAIATAYSSLHTLRRLQCPLQEDEDDGFRPSHTLVDFVTLPVGHLAWCQLPPGVKRYIAHLKYDEYQGHGDYGTEISEQVVSVREVVFVLCPTRKVDEPPGPMEWLFQVLQNTVLDCDMDAEVFSVTLVGAERAFEPPEGEDASTAAHFDAIKDLLREYITRSLEADGPTSVEEFADDVLRALRLVTLDDWWAELGNRQEIEGVWMDLRGHDETSTNLRVQPAATDEPGE</sequence>